<reference evidence="3" key="1">
    <citation type="journal article" date="2017" name="Front. Plant Sci.">
        <title>Climate Clever Clovers: New Paradigm to Reduce the Environmental Footprint of Ruminants by Breeding Low Methanogenic Forages Utilizing Haplotype Variation.</title>
        <authorList>
            <person name="Kaur P."/>
            <person name="Appels R."/>
            <person name="Bayer P.E."/>
            <person name="Keeble-Gagnere G."/>
            <person name="Wang J."/>
            <person name="Hirakawa H."/>
            <person name="Shirasawa K."/>
            <person name="Vercoe P."/>
            <person name="Stefanova K."/>
            <person name="Durmic Z."/>
            <person name="Nichols P."/>
            <person name="Revell C."/>
            <person name="Isobe S.N."/>
            <person name="Edwards D."/>
            <person name="Erskine W."/>
        </authorList>
    </citation>
    <scope>NUCLEOTIDE SEQUENCE [LARGE SCALE GENOMIC DNA]</scope>
    <source>
        <strain evidence="3">cv. Daliak</strain>
    </source>
</reference>
<dbReference type="Proteomes" id="UP000242715">
    <property type="component" value="Unassembled WGS sequence"/>
</dbReference>
<keyword evidence="3" id="KW-1185">Reference proteome</keyword>
<dbReference type="AlphaFoldDB" id="A0A2Z6LVM5"/>
<name>A0A2Z6LVM5_TRISU</name>
<dbReference type="Pfam" id="PF13966">
    <property type="entry name" value="zf-RVT"/>
    <property type="match status" value="1"/>
</dbReference>
<proteinExistence type="predicted"/>
<dbReference type="EMBL" id="DF973259">
    <property type="protein sequence ID" value="GAU22966.1"/>
    <property type="molecule type" value="Genomic_DNA"/>
</dbReference>
<dbReference type="InterPro" id="IPR026960">
    <property type="entry name" value="RVT-Znf"/>
</dbReference>
<organism evidence="2 3">
    <name type="scientific">Trifolium subterraneum</name>
    <name type="common">Subterranean clover</name>
    <dbReference type="NCBI Taxonomy" id="3900"/>
    <lineage>
        <taxon>Eukaryota</taxon>
        <taxon>Viridiplantae</taxon>
        <taxon>Streptophyta</taxon>
        <taxon>Embryophyta</taxon>
        <taxon>Tracheophyta</taxon>
        <taxon>Spermatophyta</taxon>
        <taxon>Magnoliopsida</taxon>
        <taxon>eudicotyledons</taxon>
        <taxon>Gunneridae</taxon>
        <taxon>Pentapetalae</taxon>
        <taxon>rosids</taxon>
        <taxon>fabids</taxon>
        <taxon>Fabales</taxon>
        <taxon>Fabaceae</taxon>
        <taxon>Papilionoideae</taxon>
        <taxon>50 kb inversion clade</taxon>
        <taxon>NPAAA clade</taxon>
        <taxon>Hologalegina</taxon>
        <taxon>IRL clade</taxon>
        <taxon>Trifolieae</taxon>
        <taxon>Trifolium</taxon>
    </lineage>
</organism>
<gene>
    <name evidence="2" type="ORF">TSUD_247090</name>
</gene>
<evidence type="ECO:0000313" key="3">
    <source>
        <dbReference type="Proteomes" id="UP000242715"/>
    </source>
</evidence>
<dbReference type="PANTHER" id="PTHR33116:SF78">
    <property type="entry name" value="OS12G0587133 PROTEIN"/>
    <property type="match status" value="1"/>
</dbReference>
<dbReference type="PANTHER" id="PTHR33116">
    <property type="entry name" value="REVERSE TRANSCRIPTASE ZINC-BINDING DOMAIN-CONTAINING PROTEIN-RELATED-RELATED"/>
    <property type="match status" value="1"/>
</dbReference>
<feature type="domain" description="Reverse transcriptase zinc-binding" evidence="1">
    <location>
        <begin position="50"/>
        <end position="145"/>
    </location>
</feature>
<dbReference type="OrthoDB" id="1743609at2759"/>
<accession>A0A2Z6LVM5</accession>
<evidence type="ECO:0000259" key="1">
    <source>
        <dbReference type="Pfam" id="PF13966"/>
    </source>
</evidence>
<evidence type="ECO:0000313" key="2">
    <source>
        <dbReference type="EMBL" id="GAU22966.1"/>
    </source>
</evidence>
<protein>
    <recommendedName>
        <fullName evidence="1">Reverse transcriptase zinc-binding domain-containing protein</fullName>
    </recommendedName>
</protein>
<sequence length="257" mass="30245">MDAWEMRWRRRLFVLEDELLLSLRDLLPMGLVLSEVDDEWRWRLEDDGMFSVSSVYRHLGCVFSPASVLNDHELRVLYYIWKSPAPSKVIAFSWKLLRNPAPAKINLALRGIQPNERSLHCVHCHGRDESGLQFFLFCDLADQIWKAIFRWLNLVIVLPPNLFLLFDCFTGAAANKKVPKGYTLIWHATIWRLWKSRNDIIFSNGVIDAEKVIDQIKFLSWRWDLSWHNIPICLFYEWCWSSCFPGVVWRRASAGGF</sequence>